<keyword evidence="3" id="KW-1185">Reference proteome</keyword>
<evidence type="ECO:0008006" key="4">
    <source>
        <dbReference type="Google" id="ProtNLM"/>
    </source>
</evidence>
<reference evidence="2 3" key="1">
    <citation type="submission" date="2017-07" db="EMBL/GenBank/DDBJ databases">
        <title>Complete Genome Sequence of the cosmetic ferment Vitreoscilla filiformis (ATCC15551).</title>
        <authorList>
            <person name="Contreras S."/>
            <person name="Sagory-Zalkind P."/>
            <person name="Blanquart H."/>
            <person name="Iltis A."/>
            <person name="Morand S.C."/>
        </authorList>
    </citation>
    <scope>NUCLEOTIDE SEQUENCE [LARGE SCALE GENOMIC DNA]</scope>
    <source>
        <strain evidence="2 3">ATCC 15551</strain>
    </source>
</reference>
<organism evidence="2 3">
    <name type="scientific">Vitreoscilla filiformis</name>
    <dbReference type="NCBI Taxonomy" id="63"/>
    <lineage>
        <taxon>Bacteria</taxon>
        <taxon>Pseudomonadati</taxon>
        <taxon>Pseudomonadota</taxon>
        <taxon>Betaproteobacteria</taxon>
        <taxon>Neisseriales</taxon>
        <taxon>Neisseriaceae</taxon>
        <taxon>Vitreoscilla</taxon>
    </lineage>
</organism>
<protein>
    <recommendedName>
        <fullName evidence="4">DUF2325 domain-containing protein</fullName>
    </recommendedName>
</protein>
<evidence type="ECO:0000313" key="3">
    <source>
        <dbReference type="Proteomes" id="UP000199729"/>
    </source>
</evidence>
<dbReference type="AlphaFoldDB" id="A0A221KBF8"/>
<accession>A0A221KBF8</accession>
<evidence type="ECO:0000256" key="1">
    <source>
        <dbReference type="SAM" id="MobiDB-lite"/>
    </source>
</evidence>
<gene>
    <name evidence="2" type="ORF">VITFI_CDS0530</name>
</gene>
<dbReference type="Proteomes" id="UP000199729">
    <property type="component" value="Chromosome"/>
</dbReference>
<sequence length="262" mass="27804">MRAEIESRIQEVTNEAARTIHARIAMAMGQIQPVAIPINLLVQPSTLLQNPAPVSPPPVVDAGPASTPHLPVSVSAEPPAPTAPKVLPVMTEQETEDPPVPLEAVSTPTAQARPNDAETVSEPAWEDPPLRESRPASGGAGVVAVVPSSPKKSRLKITVVGLKPGQAHMIKNDFKLIQLNFVASNSGNSSQLTALSKSNDRVIFMTDFISHKSVDVVRAANGRFIYLAGGMTALREKLHGLNREHLASAEICDDSTPPPSSR</sequence>
<dbReference type="KEGG" id="vff:VITFI_CDS0530"/>
<name>A0A221KBF8_VITFI</name>
<dbReference type="EMBL" id="CP022423">
    <property type="protein sequence ID" value="ASM76309.1"/>
    <property type="molecule type" value="Genomic_DNA"/>
</dbReference>
<proteinExistence type="predicted"/>
<evidence type="ECO:0000313" key="2">
    <source>
        <dbReference type="EMBL" id="ASM76309.1"/>
    </source>
</evidence>
<feature type="region of interest" description="Disordered" evidence="1">
    <location>
        <begin position="61"/>
        <end position="141"/>
    </location>
</feature>